<comment type="caution">
    <text evidence="2">The sequence shown here is derived from an EMBL/GenBank/DDBJ whole genome shotgun (WGS) entry which is preliminary data.</text>
</comment>
<keyword evidence="3" id="KW-1185">Reference proteome</keyword>
<dbReference type="RefSeq" id="WP_182531670.1">
    <property type="nucleotide sequence ID" value="NZ_JACGXL010000004.1"/>
</dbReference>
<dbReference type="EMBL" id="JACGXL010000004">
    <property type="protein sequence ID" value="MBA8888630.1"/>
    <property type="molecule type" value="Genomic_DNA"/>
</dbReference>
<evidence type="ECO:0000313" key="3">
    <source>
        <dbReference type="Proteomes" id="UP000550401"/>
    </source>
</evidence>
<sequence length="220" mass="23723">MKPRLLCIALLVGAAPGHAASPWGEVVFADAFEGFATCPSTTVVPDGTARMRLLNSNISYGVFPTFRPAAYLGEYDNIWGHNTPYDGVTAWPGVTGSAPVIKEFHRWNYIGAHFRTPATVPPGFSGRFVNPASIAGPNTTMAISRACGDFANHLPTPGCITRDVPTADAYMVFWQFGSSSPQTACNLETDTDYYVNIIQSDEDSHTECAGDICPVAPWRN</sequence>
<name>A0A839F6E0_9GAMM</name>
<reference evidence="2 3" key="1">
    <citation type="submission" date="2020-07" db="EMBL/GenBank/DDBJ databases">
        <title>Genomic Encyclopedia of Type Strains, Phase IV (KMG-V): Genome sequencing to study the core and pangenomes of soil and plant-associated prokaryotes.</title>
        <authorList>
            <person name="Whitman W."/>
        </authorList>
    </citation>
    <scope>NUCLEOTIDE SEQUENCE [LARGE SCALE GENOMIC DNA]</scope>
    <source>
        <strain evidence="2 3">RH2WT43</strain>
    </source>
</reference>
<proteinExistence type="predicted"/>
<dbReference type="Proteomes" id="UP000550401">
    <property type="component" value="Unassembled WGS sequence"/>
</dbReference>
<evidence type="ECO:0000256" key="1">
    <source>
        <dbReference type="SAM" id="SignalP"/>
    </source>
</evidence>
<feature type="signal peptide" evidence="1">
    <location>
        <begin position="1"/>
        <end position="19"/>
    </location>
</feature>
<evidence type="ECO:0000313" key="2">
    <source>
        <dbReference type="EMBL" id="MBA8888630.1"/>
    </source>
</evidence>
<feature type="chain" id="PRO_5032699260" evidence="1">
    <location>
        <begin position="20"/>
        <end position="220"/>
    </location>
</feature>
<keyword evidence="1" id="KW-0732">Signal</keyword>
<gene>
    <name evidence="2" type="ORF">FHW12_002863</name>
</gene>
<protein>
    <submittedName>
        <fullName evidence="2">Uncharacterized protein</fullName>
    </submittedName>
</protein>
<organism evidence="2 3">
    <name type="scientific">Dokdonella fugitiva</name>
    <dbReference type="NCBI Taxonomy" id="328517"/>
    <lineage>
        <taxon>Bacteria</taxon>
        <taxon>Pseudomonadati</taxon>
        <taxon>Pseudomonadota</taxon>
        <taxon>Gammaproteobacteria</taxon>
        <taxon>Lysobacterales</taxon>
        <taxon>Rhodanobacteraceae</taxon>
        <taxon>Dokdonella</taxon>
    </lineage>
</organism>
<dbReference type="AlphaFoldDB" id="A0A839F6E0"/>
<accession>A0A839F6E0</accession>